<name>A0A1W9YN43_MYCBA</name>
<keyword evidence="6" id="KW-0411">Iron-sulfur</keyword>
<proteinExistence type="predicted"/>
<evidence type="ECO:0000256" key="4">
    <source>
        <dbReference type="ARBA" id="ARBA00022982"/>
    </source>
</evidence>
<evidence type="ECO:0000256" key="5">
    <source>
        <dbReference type="ARBA" id="ARBA00023004"/>
    </source>
</evidence>
<dbReference type="OrthoDB" id="9803319at2"/>
<evidence type="ECO:0000256" key="6">
    <source>
        <dbReference type="ARBA" id="ARBA00023014"/>
    </source>
</evidence>
<dbReference type="PANTHER" id="PTHR36923:SF3">
    <property type="entry name" value="FERREDOXIN"/>
    <property type="match status" value="1"/>
</dbReference>
<dbReference type="InterPro" id="IPR051269">
    <property type="entry name" value="Fe-S_cluster_ET"/>
</dbReference>
<dbReference type="GO" id="GO:0046872">
    <property type="term" value="F:metal ion binding"/>
    <property type="evidence" value="ECO:0007669"/>
    <property type="project" value="UniProtKB-KW"/>
</dbReference>
<keyword evidence="4" id="KW-0249">Electron transport</keyword>
<evidence type="ECO:0000313" key="8">
    <source>
        <dbReference type="EMBL" id="ORA01481.1"/>
    </source>
</evidence>
<comment type="caution">
    <text evidence="8">The sequence shown here is derived from an EMBL/GenBank/DDBJ whole genome shotgun (WGS) entry which is preliminary data.</text>
</comment>
<evidence type="ECO:0000256" key="7">
    <source>
        <dbReference type="ARBA" id="ARBA00023291"/>
    </source>
</evidence>
<reference evidence="8 9" key="1">
    <citation type="submission" date="2017-02" db="EMBL/GenBank/DDBJ databases">
        <title>The new phylogeny of genus Mycobacterium.</title>
        <authorList>
            <person name="Tortoli E."/>
            <person name="Trovato A."/>
            <person name="Cirillo D.M."/>
        </authorList>
    </citation>
    <scope>NUCLEOTIDE SEQUENCE [LARGE SCALE GENOMIC DNA]</scope>
    <source>
        <strain evidence="8 9">DSM 45578</strain>
    </source>
</reference>
<keyword evidence="5" id="KW-0408">Iron</keyword>
<gene>
    <name evidence="8" type="ORF">BST17_28000</name>
</gene>
<evidence type="ECO:0000256" key="1">
    <source>
        <dbReference type="ARBA" id="ARBA00001927"/>
    </source>
</evidence>
<comment type="cofactor">
    <cofactor evidence="1">
        <name>[3Fe-4S] cluster</name>
        <dbReference type="ChEBI" id="CHEBI:21137"/>
    </cofactor>
</comment>
<dbReference type="AlphaFoldDB" id="A0A1W9YN43"/>
<dbReference type="PANTHER" id="PTHR36923">
    <property type="entry name" value="FERREDOXIN"/>
    <property type="match status" value="1"/>
</dbReference>
<evidence type="ECO:0000313" key="9">
    <source>
        <dbReference type="Proteomes" id="UP000192366"/>
    </source>
</evidence>
<dbReference type="SUPFAM" id="SSF54862">
    <property type="entry name" value="4Fe-4S ferredoxins"/>
    <property type="match status" value="1"/>
</dbReference>
<dbReference type="Gene3D" id="3.30.70.20">
    <property type="match status" value="1"/>
</dbReference>
<keyword evidence="2" id="KW-0813">Transport</keyword>
<keyword evidence="9" id="KW-1185">Reference proteome</keyword>
<sequence length="63" mass="6725">MHIEADQDSCITAGNCVMVADALFDQDDDGIVVVLTDEVPADEEDHARQAVQLCPAAALKLVE</sequence>
<dbReference type="Pfam" id="PF13459">
    <property type="entry name" value="Fer4_15"/>
    <property type="match status" value="1"/>
</dbReference>
<dbReference type="Proteomes" id="UP000192366">
    <property type="component" value="Unassembled WGS sequence"/>
</dbReference>
<dbReference type="RefSeq" id="WP_083062269.1">
    <property type="nucleotide sequence ID" value="NZ_JACKVM010000008.1"/>
</dbReference>
<dbReference type="STRING" id="564198.BST17_28000"/>
<organism evidence="8 9">
    <name type="scientific">Mycolicibacterium bacteremicum</name>
    <name type="common">Mycobacterium bacteremicum</name>
    <dbReference type="NCBI Taxonomy" id="564198"/>
    <lineage>
        <taxon>Bacteria</taxon>
        <taxon>Bacillati</taxon>
        <taxon>Actinomycetota</taxon>
        <taxon>Actinomycetes</taxon>
        <taxon>Mycobacteriales</taxon>
        <taxon>Mycobacteriaceae</taxon>
        <taxon>Mycolicibacterium</taxon>
    </lineage>
</organism>
<keyword evidence="3" id="KW-0479">Metal-binding</keyword>
<dbReference type="EMBL" id="MVHJ01000051">
    <property type="protein sequence ID" value="ORA01481.1"/>
    <property type="molecule type" value="Genomic_DNA"/>
</dbReference>
<keyword evidence="7" id="KW-0003">3Fe-4S</keyword>
<evidence type="ECO:0000256" key="3">
    <source>
        <dbReference type="ARBA" id="ARBA00022723"/>
    </source>
</evidence>
<dbReference type="GO" id="GO:0051538">
    <property type="term" value="F:3 iron, 4 sulfur cluster binding"/>
    <property type="evidence" value="ECO:0007669"/>
    <property type="project" value="UniProtKB-KW"/>
</dbReference>
<protein>
    <submittedName>
        <fullName evidence="8">Ferredoxin</fullName>
    </submittedName>
</protein>
<accession>A0A1W9YN43</accession>
<evidence type="ECO:0000256" key="2">
    <source>
        <dbReference type="ARBA" id="ARBA00022448"/>
    </source>
</evidence>